<comment type="caution">
    <text evidence="1">The sequence shown here is derived from an EMBL/GenBank/DDBJ whole genome shotgun (WGS) entry which is preliminary data.</text>
</comment>
<dbReference type="Proteomes" id="UP000011988">
    <property type="component" value="Unassembled WGS sequence"/>
</dbReference>
<gene>
    <name evidence="1" type="ORF">LEP1GSC194_4310</name>
</gene>
<dbReference type="EMBL" id="ANIK01000016">
    <property type="protein sequence ID" value="EMJ96634.1"/>
    <property type="molecule type" value="Genomic_DNA"/>
</dbReference>
<sequence length="39" mass="4797">MQYRSTCNFSEESNFIQLFQSFGIFIKMKSKNSFLKRYF</sequence>
<dbReference type="PATRIC" id="fig|1218565.3.peg.932"/>
<organism evidence="1 2">
    <name type="scientific">Leptospira alstonii serovar Sichuan str. 79601</name>
    <dbReference type="NCBI Taxonomy" id="1218565"/>
    <lineage>
        <taxon>Bacteria</taxon>
        <taxon>Pseudomonadati</taxon>
        <taxon>Spirochaetota</taxon>
        <taxon>Spirochaetia</taxon>
        <taxon>Leptospirales</taxon>
        <taxon>Leptospiraceae</taxon>
        <taxon>Leptospira</taxon>
    </lineage>
</organism>
<dbReference type="AlphaFoldDB" id="M6CY67"/>
<reference evidence="1 2" key="1">
    <citation type="submission" date="2013-01" db="EMBL/GenBank/DDBJ databases">
        <authorList>
            <person name="Harkins D.M."/>
            <person name="Durkin A.S."/>
            <person name="Brinkac L.M."/>
            <person name="Haft D.H."/>
            <person name="Selengut J.D."/>
            <person name="Sanka R."/>
            <person name="DePew J."/>
            <person name="Purushe J."/>
            <person name="Galloway R.L."/>
            <person name="Vinetz J.M."/>
            <person name="Sutton G.G."/>
            <person name="Nierman W.C."/>
            <person name="Fouts D.E."/>
        </authorList>
    </citation>
    <scope>NUCLEOTIDE SEQUENCE [LARGE SCALE GENOMIC DNA]</scope>
    <source>
        <strain evidence="1 2">79601</strain>
    </source>
</reference>
<evidence type="ECO:0000313" key="1">
    <source>
        <dbReference type="EMBL" id="EMJ96634.1"/>
    </source>
</evidence>
<name>M6CY67_9LEPT</name>
<accession>M6CY67</accession>
<evidence type="ECO:0000313" key="2">
    <source>
        <dbReference type="Proteomes" id="UP000011988"/>
    </source>
</evidence>
<protein>
    <submittedName>
        <fullName evidence="1">Uncharacterized protein</fullName>
    </submittedName>
</protein>
<proteinExistence type="predicted"/>